<dbReference type="InterPro" id="IPR013783">
    <property type="entry name" value="Ig-like_fold"/>
</dbReference>
<dbReference type="Gene3D" id="3.20.20.80">
    <property type="entry name" value="Glycosidases"/>
    <property type="match status" value="1"/>
</dbReference>
<dbReference type="Pfam" id="PF16586">
    <property type="entry name" value="DUF5060"/>
    <property type="match status" value="1"/>
</dbReference>
<reference evidence="3" key="1">
    <citation type="submission" date="2023-07" db="EMBL/GenBank/DDBJ databases">
        <title>The genome sequence of Rhodocytophaga aerolata KACC 12507.</title>
        <authorList>
            <person name="Zhang X."/>
        </authorList>
    </citation>
    <scope>NUCLEOTIDE SEQUENCE</scope>
    <source>
        <strain evidence="3">KACC 12507</strain>
    </source>
</reference>
<protein>
    <submittedName>
        <fullName evidence="3">DUF5060 domain-containing protein</fullName>
    </submittedName>
</protein>
<dbReference type="InterPro" id="IPR032260">
    <property type="entry name" value="DUF5060"/>
</dbReference>
<accession>A0ABT8RFA2</accession>
<evidence type="ECO:0000259" key="1">
    <source>
        <dbReference type="Pfam" id="PF13204"/>
    </source>
</evidence>
<comment type="caution">
    <text evidence="3">The sequence shown here is derived from an EMBL/GenBank/DDBJ whole genome shotgun (WGS) entry which is preliminary data.</text>
</comment>
<evidence type="ECO:0000259" key="2">
    <source>
        <dbReference type="Pfam" id="PF16586"/>
    </source>
</evidence>
<keyword evidence="4" id="KW-1185">Reference proteome</keyword>
<evidence type="ECO:0000313" key="4">
    <source>
        <dbReference type="Proteomes" id="UP001168528"/>
    </source>
</evidence>
<dbReference type="Proteomes" id="UP001168528">
    <property type="component" value="Unassembled WGS sequence"/>
</dbReference>
<dbReference type="PROSITE" id="PS51257">
    <property type="entry name" value="PROKAR_LIPOPROTEIN"/>
    <property type="match status" value="1"/>
</dbReference>
<feature type="domain" description="Apiosidase-like catalytic" evidence="1">
    <location>
        <begin position="137"/>
        <end position="474"/>
    </location>
</feature>
<sequence>MSQTEKTKDMKVLTLLLVIITLLGCQNDNKLVEVEQWTTHEIRFESEKKYPNGYTDIDVWVQFVNDQGDSLLRPAFWDGNQVWKVRFTPPDFGHRWSWVSYASVDDSGLAGKTGTLHSIPYKANNNLLKRGLLKMSPGKRNVMHADGTPFLIVADTPWSIPFRAIPQQVMVYANDRRQKGFNTALLLSLQPDKFAKGPQARNTVLGFGRAFEDLHEGALNNLKPDYFQTLDSLVDILIDHELVPVYAPFAHGYGWKGETAIGTEAESDQYVRYCKYLLARYGSMPALWLINLDGHPLHAKGVKPAGEALEKWDSYQQPVGLHYSPYDDYLASWAKGDSSCCFHYNRIYQQEPWLDFQWAQTGHEGKHLFHKVERMYEEKPTKASMNGESTYEAMGEGKLGLGWWQGHDAWKQLMHGGTMGVVYGAASLWQWKITADEPGWPEWTNAAFSWREALDLEGSKYVAYIAKAFQGFDFADMEKRWDLTQGNQPLLSKEGTFYISYLERGGEIIIKNVPVGLSYYWFDPRTGQFSYKAKTNAGGMFTAPDPNPWVLVIGERSFE</sequence>
<gene>
    <name evidence="3" type="ORF">Q0590_26450</name>
</gene>
<feature type="domain" description="DUF5060" evidence="2">
    <location>
        <begin position="33"/>
        <end position="100"/>
    </location>
</feature>
<name>A0ABT8RFA2_9BACT</name>
<dbReference type="RefSeq" id="WP_302040651.1">
    <property type="nucleotide sequence ID" value="NZ_JAUKPO010000023.1"/>
</dbReference>
<dbReference type="Gene3D" id="2.60.40.10">
    <property type="entry name" value="Immunoglobulins"/>
    <property type="match status" value="1"/>
</dbReference>
<proteinExistence type="predicted"/>
<dbReference type="PANTHER" id="PTHR37836:SF3">
    <property type="entry name" value="ENDOGLUCANASE"/>
    <property type="match status" value="1"/>
</dbReference>
<dbReference type="Pfam" id="PF13204">
    <property type="entry name" value="Apiosidase"/>
    <property type="match status" value="1"/>
</dbReference>
<dbReference type="PANTHER" id="PTHR37836">
    <property type="entry name" value="LMO1036 PROTEIN"/>
    <property type="match status" value="1"/>
</dbReference>
<dbReference type="InterPro" id="IPR025277">
    <property type="entry name" value="Apiosidase-like_cat_dom"/>
</dbReference>
<dbReference type="EMBL" id="JAUKPO010000023">
    <property type="protein sequence ID" value="MDO1449848.1"/>
    <property type="molecule type" value="Genomic_DNA"/>
</dbReference>
<evidence type="ECO:0000313" key="3">
    <source>
        <dbReference type="EMBL" id="MDO1449848.1"/>
    </source>
</evidence>
<organism evidence="3 4">
    <name type="scientific">Rhodocytophaga aerolata</name>
    <dbReference type="NCBI Taxonomy" id="455078"/>
    <lineage>
        <taxon>Bacteria</taxon>
        <taxon>Pseudomonadati</taxon>
        <taxon>Bacteroidota</taxon>
        <taxon>Cytophagia</taxon>
        <taxon>Cytophagales</taxon>
        <taxon>Rhodocytophagaceae</taxon>
        <taxon>Rhodocytophaga</taxon>
    </lineage>
</organism>